<proteinExistence type="predicted"/>
<feature type="compositionally biased region" description="Low complexity" evidence="4">
    <location>
        <begin position="834"/>
        <end position="846"/>
    </location>
</feature>
<feature type="chain" id="PRO_5034880438" evidence="5">
    <location>
        <begin position="21"/>
        <end position="846"/>
    </location>
</feature>
<evidence type="ECO:0000256" key="1">
    <source>
        <dbReference type="ARBA" id="ARBA00004442"/>
    </source>
</evidence>
<comment type="subcellular location">
    <subcellularLocation>
        <location evidence="1">Cell outer membrane</location>
    </subcellularLocation>
</comment>
<dbReference type="PANTHER" id="PTHR40980">
    <property type="entry name" value="PLUG DOMAIN-CONTAINING PROTEIN"/>
    <property type="match status" value="1"/>
</dbReference>
<gene>
    <name evidence="8" type="ORF">SAMN05444001_10416</name>
</gene>
<protein>
    <submittedName>
        <fullName evidence="8">Outer membrane cobalamin receptor protein</fullName>
    </submittedName>
</protein>
<dbReference type="SUPFAM" id="SSF56935">
    <property type="entry name" value="Porins"/>
    <property type="match status" value="1"/>
</dbReference>
<evidence type="ECO:0000259" key="7">
    <source>
        <dbReference type="Pfam" id="PF14905"/>
    </source>
</evidence>
<keyword evidence="5" id="KW-0732">Signal</keyword>
<dbReference type="InterPro" id="IPR041700">
    <property type="entry name" value="OMP_b-brl_3"/>
</dbReference>
<evidence type="ECO:0000256" key="5">
    <source>
        <dbReference type="SAM" id="SignalP"/>
    </source>
</evidence>
<dbReference type="PANTHER" id="PTHR40980:SF4">
    <property type="entry name" value="TONB-DEPENDENT RECEPTOR-LIKE BETA-BARREL DOMAIN-CONTAINING PROTEIN"/>
    <property type="match status" value="1"/>
</dbReference>
<dbReference type="Proteomes" id="UP000236725">
    <property type="component" value="Unassembled WGS sequence"/>
</dbReference>
<dbReference type="RefSeq" id="WP_103982668.1">
    <property type="nucleotide sequence ID" value="NZ_FNVS01000004.1"/>
</dbReference>
<dbReference type="Pfam" id="PF07715">
    <property type="entry name" value="Plug"/>
    <property type="match status" value="1"/>
</dbReference>
<dbReference type="AlphaFoldDB" id="A0A8G2BUX3"/>
<reference evidence="8 9" key="1">
    <citation type="submission" date="2016-10" db="EMBL/GenBank/DDBJ databases">
        <authorList>
            <person name="Varghese N."/>
            <person name="Submissions S."/>
        </authorList>
    </citation>
    <scope>NUCLEOTIDE SEQUENCE [LARGE SCALE GENOMIC DNA]</scope>
    <source>
        <strain evidence="8 9">DSM 29073</strain>
    </source>
</reference>
<evidence type="ECO:0000256" key="3">
    <source>
        <dbReference type="ARBA" id="ARBA00023237"/>
    </source>
</evidence>
<keyword evidence="9" id="KW-1185">Reference proteome</keyword>
<feature type="domain" description="Outer membrane protein beta-barrel" evidence="7">
    <location>
        <begin position="396"/>
        <end position="811"/>
    </location>
</feature>
<dbReference type="InterPro" id="IPR037066">
    <property type="entry name" value="Plug_dom_sf"/>
</dbReference>
<dbReference type="Gene3D" id="2.170.130.10">
    <property type="entry name" value="TonB-dependent receptor, plug domain"/>
    <property type="match status" value="1"/>
</dbReference>
<name>A0A8G2BUX3_9BACT</name>
<keyword evidence="3" id="KW-0998">Cell outer membrane</keyword>
<accession>A0A8G2BUX3</accession>
<feature type="domain" description="TonB-dependent receptor plug" evidence="6">
    <location>
        <begin position="144"/>
        <end position="230"/>
    </location>
</feature>
<dbReference type="Gene3D" id="2.40.170.20">
    <property type="entry name" value="TonB-dependent receptor, beta-barrel domain"/>
    <property type="match status" value="1"/>
</dbReference>
<dbReference type="Pfam" id="PF13715">
    <property type="entry name" value="CarbopepD_reg_2"/>
    <property type="match status" value="1"/>
</dbReference>
<dbReference type="Pfam" id="PF14905">
    <property type="entry name" value="OMP_b-brl_3"/>
    <property type="match status" value="1"/>
</dbReference>
<evidence type="ECO:0000256" key="4">
    <source>
        <dbReference type="SAM" id="MobiDB-lite"/>
    </source>
</evidence>
<keyword evidence="8" id="KW-0675">Receptor</keyword>
<keyword evidence="2" id="KW-0472">Membrane</keyword>
<feature type="signal peptide" evidence="5">
    <location>
        <begin position="1"/>
        <end position="20"/>
    </location>
</feature>
<evidence type="ECO:0000313" key="9">
    <source>
        <dbReference type="Proteomes" id="UP000236725"/>
    </source>
</evidence>
<dbReference type="GO" id="GO:0009279">
    <property type="term" value="C:cell outer membrane"/>
    <property type="evidence" value="ECO:0007669"/>
    <property type="project" value="UniProtKB-SubCell"/>
</dbReference>
<dbReference type="InterPro" id="IPR012910">
    <property type="entry name" value="Plug_dom"/>
</dbReference>
<dbReference type="InterPro" id="IPR036942">
    <property type="entry name" value="Beta-barrel_TonB_sf"/>
</dbReference>
<evidence type="ECO:0000256" key="2">
    <source>
        <dbReference type="ARBA" id="ARBA00023136"/>
    </source>
</evidence>
<sequence length="846" mass="94652">MNRKLLSLFLVLISALPLCAQVDNTSPLVIKGQVVDTLTNETVPYATLNIALQSAPQKAVKMLACDVDGKFETTLKSAGKYIISMQSVGKTPAQKTFSISEKNSPLNLGKLYMKDDNQRLGEVTVTAQKPLVKVEVDKLTYSLEDDPEAQTNNTLDMLRKVPMITVDGDDKIQLKGSTNYKIYMNGKPSNLLSGENASDVLKSMPASSIKNVEVITDPGAKYDAEGVGGIINIITTKNALQGYTGTIRANASTLGSFGGGGYVSLKAGKFGITANYGYNNRNSPWNDSYALRDKSGYDLEIDGYDSRFEETGRSKRKGPFQYGNLEGSYEIDSLNLLSVGVNLFRGKSKRFSEVSGVMTGLPEAESASMEKYYWYDRNSNTEGTFGSTDVNVDFQHSTHKKDELLTLSYRFSQSPDDSENHTDLLNVENYPLAKDYPQWNKNKASTVEHTAQVDYTTPTWKDQTLEAGVKYINRQSKSETLEQVYRDSLNVWEDVSSENSRFRHIQHIYSAYLSYQVKFSKFGAKAGLRAEGTSLNAEFAKVPDMNFDANYFDLVPNATLTYQLDMSTPLRLGYNMRIQRPGIWYLNPYIEDSNPQNVSQGNPNLDSEKSNSVNLNYSKFAQKFSVNASLSYTFVNNAIERYSMIADFPKSDPRSQYNGALWNTYGNVGKRQQVGLFLYGNWNPVPLFRIYMNAGLDYTDLKSKALNIEKDGISGRIFMGTQFNLPKDFRINVNGGYFSPWIQLQSKYNPFYFAGLNVSKDFLKKKLTVSLAAQNPFWKTMKMETTTVGNNFKNVSTVWRSAREFRLSISYTFGNLKGGIKKVRRGINNDDMKGNNSGNSEGGQSM</sequence>
<evidence type="ECO:0000259" key="6">
    <source>
        <dbReference type="Pfam" id="PF07715"/>
    </source>
</evidence>
<organism evidence="8 9">
    <name type="scientific">Parabacteroides chinchillae</name>
    <dbReference type="NCBI Taxonomy" id="871327"/>
    <lineage>
        <taxon>Bacteria</taxon>
        <taxon>Pseudomonadati</taxon>
        <taxon>Bacteroidota</taxon>
        <taxon>Bacteroidia</taxon>
        <taxon>Bacteroidales</taxon>
        <taxon>Tannerellaceae</taxon>
        <taxon>Parabacteroides</taxon>
    </lineage>
</organism>
<evidence type="ECO:0000313" key="8">
    <source>
        <dbReference type="EMBL" id="SEF64465.1"/>
    </source>
</evidence>
<dbReference type="EMBL" id="FNVS01000004">
    <property type="protein sequence ID" value="SEF64465.1"/>
    <property type="molecule type" value="Genomic_DNA"/>
</dbReference>
<feature type="region of interest" description="Disordered" evidence="4">
    <location>
        <begin position="826"/>
        <end position="846"/>
    </location>
</feature>
<comment type="caution">
    <text evidence="8">The sequence shown here is derived from an EMBL/GenBank/DDBJ whole genome shotgun (WGS) entry which is preliminary data.</text>
</comment>